<keyword evidence="6" id="KW-0066">ATP synthesis</keyword>
<dbReference type="EMBL" id="JAAZNL010000016">
    <property type="protein sequence ID" value="NMB69879.1"/>
    <property type="molecule type" value="Genomic_DNA"/>
</dbReference>
<keyword evidence="2" id="KW-0813">Transport</keyword>
<organism evidence="7 8">
    <name type="scientific">candidate division WWE3 bacterium</name>
    <dbReference type="NCBI Taxonomy" id="2053526"/>
    <lineage>
        <taxon>Bacteria</taxon>
        <taxon>Katanobacteria</taxon>
    </lineage>
</organism>
<evidence type="ECO:0000256" key="1">
    <source>
        <dbReference type="ARBA" id="ARBA00004370"/>
    </source>
</evidence>
<evidence type="ECO:0000256" key="4">
    <source>
        <dbReference type="ARBA" id="ARBA00023065"/>
    </source>
</evidence>
<keyword evidence="4" id="KW-0406">Ion transport</keyword>
<dbReference type="GO" id="GO:0016020">
    <property type="term" value="C:membrane"/>
    <property type="evidence" value="ECO:0007669"/>
    <property type="project" value="UniProtKB-SubCell"/>
</dbReference>
<proteinExistence type="predicted"/>
<evidence type="ECO:0000256" key="2">
    <source>
        <dbReference type="ARBA" id="ARBA00022448"/>
    </source>
</evidence>
<keyword evidence="5" id="KW-0472">Membrane</keyword>
<evidence type="ECO:0000313" key="7">
    <source>
        <dbReference type="EMBL" id="NMB69879.1"/>
    </source>
</evidence>
<dbReference type="AlphaFoldDB" id="A0A7X9HHS1"/>
<dbReference type="Proteomes" id="UP000526033">
    <property type="component" value="Unassembled WGS sequence"/>
</dbReference>
<evidence type="ECO:0000256" key="5">
    <source>
        <dbReference type="ARBA" id="ARBA00023136"/>
    </source>
</evidence>
<comment type="caution">
    <text evidence="7">The sequence shown here is derived from an EMBL/GenBank/DDBJ whole genome shotgun (WGS) entry which is preliminary data.</text>
</comment>
<dbReference type="Pfam" id="PF00213">
    <property type="entry name" value="OSCP"/>
    <property type="match status" value="1"/>
</dbReference>
<evidence type="ECO:0000256" key="6">
    <source>
        <dbReference type="ARBA" id="ARBA00023310"/>
    </source>
</evidence>
<comment type="subcellular location">
    <subcellularLocation>
        <location evidence="1">Membrane</location>
    </subcellularLocation>
</comment>
<sequence length="104" mass="12078">MPKDEPAKEIASQLFSTHSLKQIKDIVRELQTLINLTTVKVYYSGVLDDKSKEIINGWISDKVHGDYTVEYVQDKTLIAGFKIVYRDYIYDSSVLNSFKNEIWK</sequence>
<name>A0A7X9HHS1_UNCKA</name>
<dbReference type="GO" id="GO:0046933">
    <property type="term" value="F:proton-transporting ATP synthase activity, rotational mechanism"/>
    <property type="evidence" value="ECO:0007669"/>
    <property type="project" value="InterPro"/>
</dbReference>
<accession>A0A7X9HHS1</accession>
<evidence type="ECO:0000313" key="8">
    <source>
        <dbReference type="Proteomes" id="UP000526033"/>
    </source>
</evidence>
<evidence type="ECO:0000256" key="3">
    <source>
        <dbReference type="ARBA" id="ARBA00022781"/>
    </source>
</evidence>
<reference evidence="7 8" key="1">
    <citation type="journal article" date="2020" name="Biotechnol. Biofuels">
        <title>New insights from the biogas microbiome by comprehensive genome-resolved metagenomics of nearly 1600 species originating from multiple anaerobic digesters.</title>
        <authorList>
            <person name="Campanaro S."/>
            <person name="Treu L."/>
            <person name="Rodriguez-R L.M."/>
            <person name="Kovalovszki A."/>
            <person name="Ziels R.M."/>
            <person name="Maus I."/>
            <person name="Zhu X."/>
            <person name="Kougias P.G."/>
            <person name="Basile A."/>
            <person name="Luo G."/>
            <person name="Schluter A."/>
            <person name="Konstantinidis K.T."/>
            <person name="Angelidaki I."/>
        </authorList>
    </citation>
    <scope>NUCLEOTIDE SEQUENCE [LARGE SCALE GENOMIC DNA]</scope>
    <source>
        <strain evidence="7">AS27yjCOA_165</strain>
    </source>
</reference>
<gene>
    <name evidence="7" type="ORF">GYA27_01595</name>
</gene>
<protein>
    <submittedName>
        <fullName evidence="7">F0F1 ATP synthase subunit delta</fullName>
    </submittedName>
</protein>
<dbReference type="InterPro" id="IPR000711">
    <property type="entry name" value="ATPase_OSCP/dsu"/>
</dbReference>
<keyword evidence="3" id="KW-0375">Hydrogen ion transport</keyword>